<dbReference type="PANTHER" id="PTHR42718:SF47">
    <property type="entry name" value="METHYL VIOLOGEN RESISTANCE PROTEIN SMVA"/>
    <property type="match status" value="1"/>
</dbReference>
<feature type="transmembrane region" description="Helical" evidence="7">
    <location>
        <begin position="47"/>
        <end position="65"/>
    </location>
</feature>
<feature type="transmembrane region" description="Helical" evidence="7">
    <location>
        <begin position="328"/>
        <end position="350"/>
    </location>
</feature>
<protein>
    <submittedName>
        <fullName evidence="9">MFS transporter</fullName>
    </submittedName>
</protein>
<dbReference type="GO" id="GO:0022857">
    <property type="term" value="F:transmembrane transporter activity"/>
    <property type="evidence" value="ECO:0007669"/>
    <property type="project" value="InterPro"/>
</dbReference>
<feature type="transmembrane region" description="Helical" evidence="7">
    <location>
        <begin position="464"/>
        <end position="486"/>
    </location>
</feature>
<keyword evidence="6 7" id="KW-0472">Membrane</keyword>
<comment type="caution">
    <text evidence="9">The sequence shown here is derived from an EMBL/GenBank/DDBJ whole genome shotgun (WGS) entry which is preliminary data.</text>
</comment>
<dbReference type="Pfam" id="PF07690">
    <property type="entry name" value="MFS_1"/>
    <property type="match status" value="1"/>
</dbReference>
<dbReference type="InterPro" id="IPR011701">
    <property type="entry name" value="MFS"/>
</dbReference>
<evidence type="ECO:0000313" key="9">
    <source>
        <dbReference type="EMBL" id="OWQ54997.1"/>
    </source>
</evidence>
<evidence type="ECO:0000256" key="3">
    <source>
        <dbReference type="ARBA" id="ARBA00022475"/>
    </source>
</evidence>
<feature type="transmembrane region" description="Helical" evidence="7">
    <location>
        <begin position="161"/>
        <end position="185"/>
    </location>
</feature>
<evidence type="ECO:0000259" key="8">
    <source>
        <dbReference type="PROSITE" id="PS50850"/>
    </source>
</evidence>
<evidence type="ECO:0000256" key="1">
    <source>
        <dbReference type="ARBA" id="ARBA00004651"/>
    </source>
</evidence>
<dbReference type="CDD" id="cd17321">
    <property type="entry name" value="MFS_MMR_MDR_like"/>
    <property type="match status" value="1"/>
</dbReference>
<feature type="domain" description="Major facilitator superfamily (MFS) profile" evidence="8">
    <location>
        <begin position="11"/>
        <end position="490"/>
    </location>
</feature>
<dbReference type="Gene3D" id="1.20.1250.20">
    <property type="entry name" value="MFS general substrate transporter like domains"/>
    <property type="match status" value="1"/>
</dbReference>
<dbReference type="Proteomes" id="UP000198157">
    <property type="component" value="Unassembled WGS sequence"/>
</dbReference>
<keyword evidence="5 7" id="KW-1133">Transmembrane helix</keyword>
<evidence type="ECO:0000256" key="6">
    <source>
        <dbReference type="ARBA" id="ARBA00023136"/>
    </source>
</evidence>
<dbReference type="PANTHER" id="PTHR42718">
    <property type="entry name" value="MAJOR FACILITATOR SUPERFAMILY MULTIDRUG TRANSPORTER MFSC"/>
    <property type="match status" value="1"/>
</dbReference>
<accession>A0A246HQ63</accession>
<gene>
    <name evidence="9" type="ORF">CEE60_06885</name>
</gene>
<keyword evidence="3" id="KW-1003">Cell membrane</keyword>
<feature type="transmembrane region" description="Helical" evidence="7">
    <location>
        <begin position="356"/>
        <end position="380"/>
    </location>
</feature>
<dbReference type="EMBL" id="NIVS01000014">
    <property type="protein sequence ID" value="OWQ54997.1"/>
    <property type="molecule type" value="Genomic_DNA"/>
</dbReference>
<feature type="transmembrane region" description="Helical" evidence="7">
    <location>
        <begin position="401"/>
        <end position="420"/>
    </location>
</feature>
<feature type="transmembrane region" description="Helical" evidence="7">
    <location>
        <begin position="228"/>
        <end position="244"/>
    </location>
</feature>
<feature type="transmembrane region" description="Helical" evidence="7">
    <location>
        <begin position="265"/>
        <end position="286"/>
    </location>
</feature>
<proteinExistence type="predicted"/>
<dbReference type="AlphaFoldDB" id="A0A246HQ63"/>
<evidence type="ECO:0000256" key="7">
    <source>
        <dbReference type="SAM" id="Phobius"/>
    </source>
</evidence>
<feature type="transmembrane region" description="Helical" evidence="7">
    <location>
        <begin position="197"/>
        <end position="216"/>
    </location>
</feature>
<dbReference type="OrthoDB" id="9807274at2"/>
<organism evidence="9 10">
    <name type="scientific">Stenotrophomonas maltophilia</name>
    <name type="common">Pseudomonas maltophilia</name>
    <name type="synonym">Xanthomonas maltophilia</name>
    <dbReference type="NCBI Taxonomy" id="40324"/>
    <lineage>
        <taxon>Bacteria</taxon>
        <taxon>Pseudomonadati</taxon>
        <taxon>Pseudomonadota</taxon>
        <taxon>Gammaproteobacteria</taxon>
        <taxon>Lysobacterales</taxon>
        <taxon>Lysobacteraceae</taxon>
        <taxon>Stenotrophomonas</taxon>
        <taxon>Stenotrophomonas maltophilia group</taxon>
    </lineage>
</organism>
<reference evidence="9 10" key="1">
    <citation type="submission" date="2017-06" db="EMBL/GenBank/DDBJ databases">
        <authorList>
            <person name="Kim H.J."/>
            <person name="Triplett B.A."/>
        </authorList>
    </citation>
    <scope>NUCLEOTIDE SEQUENCE [LARGE SCALE GENOMIC DNA]</scope>
    <source>
        <strain evidence="9 10">13146</strain>
    </source>
</reference>
<keyword evidence="4 7" id="KW-0812">Transmembrane</keyword>
<dbReference type="GO" id="GO:0005886">
    <property type="term" value="C:plasma membrane"/>
    <property type="evidence" value="ECO:0007669"/>
    <property type="project" value="UniProtKB-SubCell"/>
</dbReference>
<feature type="transmembrane region" description="Helical" evidence="7">
    <location>
        <begin position="298"/>
        <end position="321"/>
    </location>
</feature>
<dbReference type="PROSITE" id="PS50850">
    <property type="entry name" value="MFS"/>
    <property type="match status" value="1"/>
</dbReference>
<dbReference type="InterPro" id="IPR036259">
    <property type="entry name" value="MFS_trans_sf"/>
</dbReference>
<dbReference type="SUPFAM" id="SSF103473">
    <property type="entry name" value="MFS general substrate transporter"/>
    <property type="match status" value="1"/>
</dbReference>
<feature type="transmembrane region" description="Helical" evidence="7">
    <location>
        <begin position="77"/>
        <end position="96"/>
    </location>
</feature>
<feature type="transmembrane region" description="Helical" evidence="7">
    <location>
        <begin position="102"/>
        <end position="123"/>
    </location>
</feature>
<name>A0A246HQ63_STEMA</name>
<dbReference type="Gene3D" id="1.20.1720.10">
    <property type="entry name" value="Multidrug resistance protein D"/>
    <property type="match status" value="1"/>
</dbReference>
<sequence>MTPTKTQRWSLLLTVAAGLLLITLDNSVLYTALPTLTAELGATPLQGLWIINAYPLVMAGLLLGAGTLGDRLGHRRMFLIGLVIFGIASLLAAVAPDANLLIAARALLAVGAAAMMPATLALISLTFDDERERNLAIAVWGCISIIGSAIGPIVGGVLLAHFWWGSVFLINVPIVLLAMAGAVLFAPHGRPDASKPWDLISSLLSLVALSGLVVAIKEIAHAPPNGPLAAGAGLVFVVGLVLFLRRQRRLPYPMLDVAIFRNAPFLAGVLSAAFAMFAIAGLQLLTTQRFQLVADYTPLQAGLLVSVVALGCLPSAIFGGAFLHRVGLLPLITGGLGTGTVGVLLVAVTFGSDLGWTIAGLLLTGLGMGATISVASTAIIGNVPPHRAGMASSVEEVSYEFGSLFAVSLLGSLIAALYSATVTLPAGVDAAAGESIQQAFALAAQPGADAGWLRAAASAYDASYVWILYVIAAVLLLGTVVTGVLLRRHGPGTATTVSHAH</sequence>
<evidence type="ECO:0000256" key="5">
    <source>
        <dbReference type="ARBA" id="ARBA00022989"/>
    </source>
</evidence>
<evidence type="ECO:0000313" key="10">
    <source>
        <dbReference type="Proteomes" id="UP000198157"/>
    </source>
</evidence>
<dbReference type="InterPro" id="IPR020846">
    <property type="entry name" value="MFS_dom"/>
</dbReference>
<feature type="transmembrane region" description="Helical" evidence="7">
    <location>
        <begin position="135"/>
        <end position="155"/>
    </location>
</feature>
<comment type="subcellular location">
    <subcellularLocation>
        <location evidence="1">Cell membrane</location>
        <topology evidence="1">Multi-pass membrane protein</topology>
    </subcellularLocation>
</comment>
<keyword evidence="2" id="KW-0813">Transport</keyword>
<evidence type="ECO:0000256" key="4">
    <source>
        <dbReference type="ARBA" id="ARBA00022692"/>
    </source>
</evidence>
<evidence type="ECO:0000256" key="2">
    <source>
        <dbReference type="ARBA" id="ARBA00022448"/>
    </source>
</evidence>